<dbReference type="EMBL" id="JAEEGA010000033">
    <property type="protein sequence ID" value="MBP1044579.1"/>
    <property type="molecule type" value="Genomic_DNA"/>
</dbReference>
<dbReference type="Proteomes" id="UP000674938">
    <property type="component" value="Unassembled WGS sequence"/>
</dbReference>
<reference evidence="1" key="1">
    <citation type="submission" date="2020-12" db="EMBL/GenBank/DDBJ databases">
        <title>Vagococcus allomyrinae sp. nov. and Enterococcus lavae sp. nov., isolated from the larvae of Allomyrina dichotoma.</title>
        <authorList>
            <person name="Lee S.D."/>
        </authorList>
    </citation>
    <scope>NUCLEOTIDE SEQUENCE</scope>
    <source>
        <strain evidence="1">BWB3-3</strain>
    </source>
</reference>
<keyword evidence="2" id="KW-1185">Reference proteome</keyword>
<evidence type="ECO:0000313" key="2">
    <source>
        <dbReference type="Proteomes" id="UP000674938"/>
    </source>
</evidence>
<dbReference type="AlphaFoldDB" id="A0A940SXX3"/>
<sequence>MNKFEDLLNQLANGEIGTIEVSHEEFFVFWDAWNKREDRKFFRGNAQLGGHITYVYDTTVV</sequence>
<gene>
    <name evidence="1" type="ORF">I6N95_26570</name>
</gene>
<proteinExistence type="predicted"/>
<accession>A0A940SXX3</accession>
<evidence type="ECO:0000313" key="1">
    <source>
        <dbReference type="EMBL" id="MBP1044579.1"/>
    </source>
</evidence>
<organism evidence="1 2">
    <name type="scientific">Vagococcus allomyrinae</name>
    <dbReference type="NCBI Taxonomy" id="2794353"/>
    <lineage>
        <taxon>Bacteria</taxon>
        <taxon>Bacillati</taxon>
        <taxon>Bacillota</taxon>
        <taxon>Bacilli</taxon>
        <taxon>Lactobacillales</taxon>
        <taxon>Enterococcaceae</taxon>
        <taxon>Vagococcus</taxon>
    </lineage>
</organism>
<protein>
    <submittedName>
        <fullName evidence="1">Uncharacterized protein</fullName>
    </submittedName>
</protein>
<comment type="caution">
    <text evidence="1">The sequence shown here is derived from an EMBL/GenBank/DDBJ whole genome shotgun (WGS) entry which is preliminary data.</text>
</comment>
<name>A0A940SXX3_9ENTE</name>